<dbReference type="AlphaFoldDB" id="A0A0S4M322"/>
<dbReference type="EMBL" id="LN906597">
    <property type="protein sequence ID" value="CUT17675.1"/>
    <property type="molecule type" value="Genomic_DNA"/>
</dbReference>
<evidence type="ECO:0000313" key="2">
    <source>
        <dbReference type="Proteomes" id="UP000198651"/>
    </source>
</evidence>
<sequence length="1273" mass="146515">MYSIDAHGNGNLVVQCNNDNFVEVCDNSPLSQVEVSDNNAFDLSVSNTIDILSPLSYKLLQDLCAGYGYSVDIETISETCEDNFLQKYAVEHGYRFTENFLSEMNNHKNNFVDSVDFILAYLCYSFSFLKEPKNNCKNITELMNKICCSFSKCVYCLRPKCVDNLRSDIIPIIIKSIFDSNAIDSSYALKMTYSEMERLFLHFVTTLEKLIMGRVMKYWRYFCNENNGLFVNHSNPFDCAYRFYRVAAPDIDCPAAFTNKFGECISFMAVAKIDEMVNDFVDRLDCELKKNIFSKCCFICNYGNDAISNLDKLREKFMDLVEEEFNKRIIVEGVKDSFSSFLKNVLIWNKDEGGGINKVLVIDKIIENMRYILTNKANNAYRVINSFKKRLTLFKRRSLVSVKYSRAVEDLWELKLHPEDSRRFLSIKRKFSNKSRKIVNNKFCEMLNEKYRFLDGTIVDVVDWDKISKNLFPVAQETVRHLVDDEHAELSKFLSNARVIENINVLDESSIGTRKISPEEIDRLLKVSVNSIHGRNRYLFSSVWRNLIKSQKSDKRSEMVNNIFFSNELGGTGKVVSSAVNPVLMSSVGDSDPPCIATSVQNELPEVVSISVDLLGKEDKIINRWGLNIHPDDDKLISFIRRKFSNHIIDHLTRLFSSMLKNRAVLPSGIVLCDYSWTIVSRELSEIAIESVESIVKKQYVELDRVLSKARIVDVGVNSDSSCTIRRVTNVEKAELVKCVKNLISKRLSVSIRTSWLCVVNKSSTDVGYGYKEKPNYILGSAREGSWGVKLRYSDNISILKTRRRFSSKIKCVLRDKFISMLEKSHKFDDGTFIGPFTWARISRKLTPIAKEEVSPILEDQKEELEKIVSRSRVVVDLVDREITQEEKHIVLRNIMNLAHNSLKASFRKIWDYVISSSRSNSIDIKDYLSTNNCDVDCNDVDILRAEGDEKNHISQLKLYYKDDVSILNVRKKFSSEIYRRISNKYNRMIEERYVFSDNTTIGMYPWRDISKKLLPIVKKEINPIVEKEREKINEILLKSRVDISSPNRSSKAIITRELTSEERGYILEKVMKSVYRKITDSVSQIWNKIIKSSSVGLMCLKEMERSELDNIKLEFFGILGSIVNEVVDFLLSDTNTSSLSSFDDITANIYHIVSERSHSLFCECGFLSRVESLLSDAKIVDASGKYRFVTDEEKKLLLKEFMAIIGTDRDFLIRKRISKLDSLSFPAELDLKVNSESPNKHESNVYSDGIYLLIENEHRYAKMASFKNVTNG</sequence>
<proteinExistence type="predicted"/>
<protein>
    <submittedName>
        <fullName evidence="1">Uncharacterized protein</fullName>
    </submittedName>
</protein>
<evidence type="ECO:0000313" key="1">
    <source>
        <dbReference type="EMBL" id="CUT17675.1"/>
    </source>
</evidence>
<organism evidence="1 2">
    <name type="scientific">Candidatus Ichthyocystis hellenicum</name>
    <dbReference type="NCBI Taxonomy" id="1561003"/>
    <lineage>
        <taxon>Bacteria</taxon>
        <taxon>Pseudomonadati</taxon>
        <taxon>Pseudomonadota</taxon>
        <taxon>Betaproteobacteria</taxon>
        <taxon>Burkholderiales</taxon>
        <taxon>Candidatus Ichthyocystis</taxon>
    </lineage>
</organism>
<dbReference type="RefSeq" id="WP_092343517.1">
    <property type="nucleotide sequence ID" value="NZ_LN906597.1"/>
</dbReference>
<keyword evidence="2" id="KW-1185">Reference proteome</keyword>
<accession>A0A0S4M322</accession>
<reference evidence="2" key="1">
    <citation type="submission" date="2015-11" db="EMBL/GenBank/DDBJ databases">
        <authorList>
            <person name="Seth-Smith H.M.B."/>
        </authorList>
    </citation>
    <scope>NUCLEOTIDE SEQUENCE [LARGE SCALE GENOMIC DNA]</scope>
    <source>
        <strain evidence="2">2013Ark11</strain>
    </source>
</reference>
<name>A0A0S4M322_9BURK</name>
<gene>
    <name evidence="1" type="ORF">Ark11_0852</name>
</gene>
<dbReference type="OrthoDB" id="9977189at2"/>
<dbReference type="Proteomes" id="UP000198651">
    <property type="component" value="Chromosome I"/>
</dbReference>